<dbReference type="OrthoDB" id="2457686at2759"/>
<organism evidence="1 2">
    <name type="scientific">Ambispora leptoticha</name>
    <dbReference type="NCBI Taxonomy" id="144679"/>
    <lineage>
        <taxon>Eukaryota</taxon>
        <taxon>Fungi</taxon>
        <taxon>Fungi incertae sedis</taxon>
        <taxon>Mucoromycota</taxon>
        <taxon>Glomeromycotina</taxon>
        <taxon>Glomeromycetes</taxon>
        <taxon>Archaeosporales</taxon>
        <taxon>Ambisporaceae</taxon>
        <taxon>Ambispora</taxon>
    </lineage>
</organism>
<dbReference type="Proteomes" id="UP000789508">
    <property type="component" value="Unassembled WGS sequence"/>
</dbReference>
<dbReference type="AlphaFoldDB" id="A0A9N9NWH9"/>
<proteinExistence type="predicted"/>
<evidence type="ECO:0000313" key="1">
    <source>
        <dbReference type="EMBL" id="CAG8763282.1"/>
    </source>
</evidence>
<accession>A0A9N9NWH9</accession>
<reference evidence="1" key="1">
    <citation type="submission" date="2021-06" db="EMBL/GenBank/DDBJ databases">
        <authorList>
            <person name="Kallberg Y."/>
            <person name="Tangrot J."/>
            <person name="Rosling A."/>
        </authorList>
    </citation>
    <scope>NUCLEOTIDE SEQUENCE</scope>
    <source>
        <strain evidence="1">FL130A</strain>
    </source>
</reference>
<dbReference type="EMBL" id="CAJVPS010047630">
    <property type="protein sequence ID" value="CAG8763282.1"/>
    <property type="molecule type" value="Genomic_DNA"/>
</dbReference>
<gene>
    <name evidence="1" type="ORF">ALEPTO_LOCUS13750</name>
</gene>
<feature type="non-terminal residue" evidence="1">
    <location>
        <position position="1"/>
    </location>
</feature>
<name>A0A9N9NWH9_9GLOM</name>
<comment type="caution">
    <text evidence="1">The sequence shown here is derived from an EMBL/GenBank/DDBJ whole genome shotgun (WGS) entry which is preliminary data.</text>
</comment>
<evidence type="ECO:0000313" key="2">
    <source>
        <dbReference type="Proteomes" id="UP000789508"/>
    </source>
</evidence>
<protein>
    <submittedName>
        <fullName evidence="1">10937_t:CDS:1</fullName>
    </submittedName>
</protein>
<sequence length="62" mass="7362">KENHVTKILQQLKDKGYTRPKQIKIIEAYLYLGILIQKQTNERPQIHELLQTSQCSRKTQNI</sequence>
<keyword evidence="2" id="KW-1185">Reference proteome</keyword>